<dbReference type="InterPro" id="IPR014756">
    <property type="entry name" value="Ig_E-set"/>
</dbReference>
<dbReference type="GO" id="GO:0032934">
    <property type="term" value="F:sterol binding"/>
    <property type="evidence" value="ECO:0007669"/>
    <property type="project" value="InterPro"/>
</dbReference>
<comment type="caution">
    <text evidence="6">The sequence shown here is derived from an EMBL/GenBank/DDBJ whole genome shotgun (WGS) entry which is preliminary data.</text>
</comment>
<proteinExistence type="inferred from homology"/>
<feature type="chain" id="PRO_5019196663" evidence="4">
    <location>
        <begin position="18"/>
        <end position="143"/>
    </location>
</feature>
<evidence type="ECO:0000313" key="6">
    <source>
        <dbReference type="EMBL" id="RWS22372.1"/>
    </source>
</evidence>
<evidence type="ECO:0000256" key="4">
    <source>
        <dbReference type="SAM" id="SignalP"/>
    </source>
</evidence>
<gene>
    <name evidence="6" type="ORF">B4U80_14041</name>
</gene>
<evidence type="ECO:0000256" key="3">
    <source>
        <dbReference type="ARBA" id="ARBA00022525"/>
    </source>
</evidence>
<dbReference type="PANTHER" id="PTHR11306">
    <property type="entry name" value="NIEMANN PICK TYPE C2 PROTEIN NPC2-RELATED"/>
    <property type="match status" value="1"/>
</dbReference>
<keyword evidence="3" id="KW-0964">Secreted</keyword>
<comment type="subcellular location">
    <subcellularLocation>
        <location evidence="1">Secreted</location>
    </subcellularLocation>
</comment>
<accession>A0A443S4B8</accession>
<comment type="similarity">
    <text evidence="2">Belongs to the NPC2 family.</text>
</comment>
<dbReference type="Pfam" id="PF02221">
    <property type="entry name" value="E1_DerP2_DerF2"/>
    <property type="match status" value="1"/>
</dbReference>
<dbReference type="PANTHER" id="PTHR11306:SF68">
    <property type="entry name" value="NPC INTRACELLULAR CHOLESTEROL TRANSPORTER 2"/>
    <property type="match status" value="1"/>
</dbReference>
<keyword evidence="7" id="KW-1185">Reference proteome</keyword>
<dbReference type="OrthoDB" id="6489064at2759"/>
<dbReference type="GO" id="GO:0005576">
    <property type="term" value="C:extracellular region"/>
    <property type="evidence" value="ECO:0007669"/>
    <property type="project" value="UniProtKB-SubCell"/>
</dbReference>
<dbReference type="SUPFAM" id="SSF81296">
    <property type="entry name" value="E set domains"/>
    <property type="match status" value="1"/>
</dbReference>
<keyword evidence="4" id="KW-0732">Signal</keyword>
<dbReference type="VEuPathDB" id="VectorBase:LDEU009668"/>
<evidence type="ECO:0000256" key="2">
    <source>
        <dbReference type="ARBA" id="ARBA00006370"/>
    </source>
</evidence>
<dbReference type="EMBL" id="NCKV01008985">
    <property type="protein sequence ID" value="RWS22372.1"/>
    <property type="molecule type" value="Genomic_DNA"/>
</dbReference>
<reference evidence="6 7" key="1">
    <citation type="journal article" date="2018" name="Gigascience">
        <title>Genomes of trombidid mites reveal novel predicted allergens and laterally-transferred genes associated with secondary metabolism.</title>
        <authorList>
            <person name="Dong X."/>
            <person name="Chaisiri K."/>
            <person name="Xia D."/>
            <person name="Armstrong S.D."/>
            <person name="Fang Y."/>
            <person name="Donnelly M.J."/>
            <person name="Kadowaki T."/>
            <person name="McGarry J.W."/>
            <person name="Darby A.C."/>
            <person name="Makepeace B.L."/>
        </authorList>
    </citation>
    <scope>NUCLEOTIDE SEQUENCE [LARGE SCALE GENOMIC DNA]</scope>
    <source>
        <strain evidence="6">UoL-UT</strain>
    </source>
</reference>
<evidence type="ECO:0000259" key="5">
    <source>
        <dbReference type="SMART" id="SM00737"/>
    </source>
</evidence>
<dbReference type="SMART" id="SM00737">
    <property type="entry name" value="ML"/>
    <property type="match status" value="1"/>
</dbReference>
<feature type="domain" description="MD-2-related lipid-recognition" evidence="5">
    <location>
        <begin position="22"/>
        <end position="139"/>
    </location>
</feature>
<name>A0A443S4B8_9ACAR</name>
<evidence type="ECO:0000256" key="1">
    <source>
        <dbReference type="ARBA" id="ARBA00004613"/>
    </source>
</evidence>
<organism evidence="6 7">
    <name type="scientific">Leptotrombidium deliense</name>
    <dbReference type="NCBI Taxonomy" id="299467"/>
    <lineage>
        <taxon>Eukaryota</taxon>
        <taxon>Metazoa</taxon>
        <taxon>Ecdysozoa</taxon>
        <taxon>Arthropoda</taxon>
        <taxon>Chelicerata</taxon>
        <taxon>Arachnida</taxon>
        <taxon>Acari</taxon>
        <taxon>Acariformes</taxon>
        <taxon>Trombidiformes</taxon>
        <taxon>Prostigmata</taxon>
        <taxon>Anystina</taxon>
        <taxon>Parasitengona</taxon>
        <taxon>Trombiculoidea</taxon>
        <taxon>Trombiculidae</taxon>
        <taxon>Leptotrombidium</taxon>
    </lineage>
</organism>
<dbReference type="GO" id="GO:0015918">
    <property type="term" value="P:sterol transport"/>
    <property type="evidence" value="ECO:0007669"/>
    <property type="project" value="InterPro"/>
</dbReference>
<dbReference type="InterPro" id="IPR003172">
    <property type="entry name" value="ML_dom"/>
</dbReference>
<dbReference type="AlphaFoldDB" id="A0A443S4B8"/>
<dbReference type="InterPro" id="IPR039670">
    <property type="entry name" value="NPC2-like"/>
</dbReference>
<dbReference type="Gene3D" id="2.60.40.770">
    <property type="match status" value="1"/>
</dbReference>
<feature type="signal peptide" evidence="4">
    <location>
        <begin position="1"/>
        <end position="17"/>
    </location>
</feature>
<evidence type="ECO:0000313" key="7">
    <source>
        <dbReference type="Proteomes" id="UP000288716"/>
    </source>
</evidence>
<dbReference type="FunFam" id="2.60.40.770:FF:000001">
    <property type="entry name" value="NPC intracellular cholesterol transporter 2"/>
    <property type="match status" value="1"/>
</dbReference>
<dbReference type="Proteomes" id="UP000288716">
    <property type="component" value="Unassembled WGS sequence"/>
</dbReference>
<protein>
    <submittedName>
        <fullName evidence="6">Group 2 allergen Sui m 2-like protein</fullName>
    </submittedName>
</protein>
<sequence length="143" mass="15120">MVIKLVFVTCLLTITSAREIAFTDCGNGEMKSMDITPCESDPCILHKGSNVKVSMKFIPNKNSNTAMLTIGGRANTIAITPPPITMDLCNQLKCPLTAGKEYTIEGTLPVNQLLPTSGVEGFAVLRGDDGQLACVTGSAVITN</sequence>
<dbReference type="STRING" id="299467.A0A443S4B8"/>